<keyword evidence="4" id="KW-1185">Reference proteome</keyword>
<reference evidence="3 4" key="1">
    <citation type="submission" date="2024-02" db="EMBL/GenBank/DDBJ databases">
        <title>High-quality chromosome-scale genome assembly of Pensacola bahiagrass (Paspalum notatum Flugge var. saurae).</title>
        <authorList>
            <person name="Vega J.M."/>
            <person name="Podio M."/>
            <person name="Orjuela J."/>
            <person name="Siena L.A."/>
            <person name="Pessino S.C."/>
            <person name="Combes M.C."/>
            <person name="Mariac C."/>
            <person name="Albertini E."/>
            <person name="Pupilli F."/>
            <person name="Ortiz J.P.A."/>
            <person name="Leblanc O."/>
        </authorList>
    </citation>
    <scope>NUCLEOTIDE SEQUENCE [LARGE SCALE GENOMIC DNA]</scope>
    <source>
        <strain evidence="3">R1</strain>
        <tissue evidence="3">Leaf</tissue>
    </source>
</reference>
<dbReference type="AlphaFoldDB" id="A0AAQ3XH75"/>
<sequence length="187" mass="20288">MQVTGRKTSFIFFFATTPMFSLASISLGSATPSGSFQSKWYRRLARASSMLATPRFMPAHMRRPDPNGMNSLDFSNRSGLNSSASSQYLGFLQIAQALMSTADLACLAALAWEQQRQRRVQPQSFLDDKLEAGLALVRSSSVIAVLPLKASRTSACTLAITAGFRASSVMHQLSEVDEVSLPAPNMS</sequence>
<protein>
    <submittedName>
        <fullName evidence="3">Uncharacterized protein</fullName>
    </submittedName>
</protein>
<name>A0AAQ3XH75_PASNO</name>
<feature type="chain" id="PRO_5042963835" evidence="2">
    <location>
        <begin position="24"/>
        <end position="187"/>
    </location>
</feature>
<keyword evidence="1" id="KW-0472">Membrane</keyword>
<accession>A0AAQ3XH75</accession>
<evidence type="ECO:0000313" key="4">
    <source>
        <dbReference type="Proteomes" id="UP001341281"/>
    </source>
</evidence>
<organism evidence="3 4">
    <name type="scientific">Paspalum notatum var. saurae</name>
    <dbReference type="NCBI Taxonomy" id="547442"/>
    <lineage>
        <taxon>Eukaryota</taxon>
        <taxon>Viridiplantae</taxon>
        <taxon>Streptophyta</taxon>
        <taxon>Embryophyta</taxon>
        <taxon>Tracheophyta</taxon>
        <taxon>Spermatophyta</taxon>
        <taxon>Magnoliopsida</taxon>
        <taxon>Liliopsida</taxon>
        <taxon>Poales</taxon>
        <taxon>Poaceae</taxon>
        <taxon>PACMAD clade</taxon>
        <taxon>Panicoideae</taxon>
        <taxon>Andropogonodae</taxon>
        <taxon>Paspaleae</taxon>
        <taxon>Paspalinae</taxon>
        <taxon>Paspalum</taxon>
    </lineage>
</organism>
<keyword evidence="1" id="KW-0812">Transmembrane</keyword>
<dbReference type="EMBL" id="CP144754">
    <property type="protein sequence ID" value="WVZ98050.1"/>
    <property type="molecule type" value="Genomic_DNA"/>
</dbReference>
<feature type="transmembrane region" description="Helical" evidence="1">
    <location>
        <begin position="88"/>
        <end position="112"/>
    </location>
</feature>
<gene>
    <name evidence="3" type="ORF">U9M48_043533</name>
</gene>
<keyword evidence="1" id="KW-1133">Transmembrane helix</keyword>
<keyword evidence="2" id="KW-0732">Signal</keyword>
<evidence type="ECO:0000313" key="3">
    <source>
        <dbReference type="EMBL" id="WVZ98050.1"/>
    </source>
</evidence>
<dbReference type="Proteomes" id="UP001341281">
    <property type="component" value="Chromosome 10"/>
</dbReference>
<evidence type="ECO:0000256" key="1">
    <source>
        <dbReference type="SAM" id="Phobius"/>
    </source>
</evidence>
<proteinExistence type="predicted"/>
<evidence type="ECO:0000256" key="2">
    <source>
        <dbReference type="SAM" id="SignalP"/>
    </source>
</evidence>
<feature type="signal peptide" evidence="2">
    <location>
        <begin position="1"/>
        <end position="23"/>
    </location>
</feature>